<name>A0A0L0F6B5_9EUKA</name>
<feature type="non-terminal residue" evidence="1">
    <location>
        <position position="1"/>
    </location>
</feature>
<proteinExistence type="predicted"/>
<gene>
    <name evidence="1" type="ORF">SARC_15274</name>
</gene>
<keyword evidence="2" id="KW-1185">Reference proteome</keyword>
<dbReference type="OrthoDB" id="6080404at2759"/>
<dbReference type="Proteomes" id="UP000054560">
    <property type="component" value="Unassembled WGS sequence"/>
</dbReference>
<dbReference type="AlphaFoldDB" id="A0A0L0F6B5"/>
<dbReference type="STRING" id="667725.A0A0L0F6B5"/>
<protein>
    <submittedName>
        <fullName evidence="1">Uncharacterized protein</fullName>
    </submittedName>
</protein>
<reference evidence="1 2" key="1">
    <citation type="submission" date="2011-02" db="EMBL/GenBank/DDBJ databases">
        <title>The Genome Sequence of Sphaeroforma arctica JP610.</title>
        <authorList>
            <consortium name="The Broad Institute Genome Sequencing Platform"/>
            <person name="Russ C."/>
            <person name="Cuomo C."/>
            <person name="Young S.K."/>
            <person name="Zeng Q."/>
            <person name="Gargeya S."/>
            <person name="Alvarado L."/>
            <person name="Berlin A."/>
            <person name="Chapman S.B."/>
            <person name="Chen Z."/>
            <person name="Freedman E."/>
            <person name="Gellesch M."/>
            <person name="Goldberg J."/>
            <person name="Griggs A."/>
            <person name="Gujja S."/>
            <person name="Heilman E."/>
            <person name="Heiman D."/>
            <person name="Howarth C."/>
            <person name="Mehta T."/>
            <person name="Neiman D."/>
            <person name="Pearson M."/>
            <person name="Roberts A."/>
            <person name="Saif S."/>
            <person name="Shea T."/>
            <person name="Shenoy N."/>
            <person name="Sisk P."/>
            <person name="Stolte C."/>
            <person name="Sykes S."/>
            <person name="White J."/>
            <person name="Yandava C."/>
            <person name="Burger G."/>
            <person name="Gray M.W."/>
            <person name="Holland P.W.H."/>
            <person name="King N."/>
            <person name="Lang F.B.F."/>
            <person name="Roger A.J."/>
            <person name="Ruiz-Trillo I."/>
            <person name="Haas B."/>
            <person name="Nusbaum C."/>
            <person name="Birren B."/>
        </authorList>
    </citation>
    <scope>NUCLEOTIDE SEQUENCE [LARGE SCALE GENOMIC DNA]</scope>
    <source>
        <strain evidence="1 2">JP610</strain>
    </source>
</reference>
<evidence type="ECO:0000313" key="2">
    <source>
        <dbReference type="Proteomes" id="UP000054560"/>
    </source>
</evidence>
<sequence>VAAELAAPLSKTDEIIILPGANSQSTTTELTKMISMLPPSVRAVSGVDLSQALHRMATGPPGPTSA</sequence>
<dbReference type="GeneID" id="25915778"/>
<dbReference type="eggNOG" id="KOG2668">
    <property type="taxonomic scope" value="Eukaryota"/>
</dbReference>
<dbReference type="RefSeq" id="XP_014146076.1">
    <property type="nucleotide sequence ID" value="XM_014290601.1"/>
</dbReference>
<dbReference type="EMBL" id="KQ247460">
    <property type="protein sequence ID" value="KNC72174.1"/>
    <property type="molecule type" value="Genomic_DNA"/>
</dbReference>
<organism evidence="1 2">
    <name type="scientific">Sphaeroforma arctica JP610</name>
    <dbReference type="NCBI Taxonomy" id="667725"/>
    <lineage>
        <taxon>Eukaryota</taxon>
        <taxon>Ichthyosporea</taxon>
        <taxon>Ichthyophonida</taxon>
        <taxon>Sphaeroforma</taxon>
    </lineage>
</organism>
<evidence type="ECO:0000313" key="1">
    <source>
        <dbReference type="EMBL" id="KNC72174.1"/>
    </source>
</evidence>
<accession>A0A0L0F6B5</accession>